<evidence type="ECO:0000313" key="9">
    <source>
        <dbReference type="Proteomes" id="UP000500953"/>
    </source>
</evidence>
<evidence type="ECO:0000256" key="2">
    <source>
        <dbReference type="ARBA" id="ARBA00007362"/>
    </source>
</evidence>
<comment type="subcellular location">
    <subcellularLocation>
        <location evidence="1">Membrane</location>
        <topology evidence="1">Multi-pass membrane protein</topology>
    </subcellularLocation>
</comment>
<sequence length="304" mass="32108">MNAVRIGLLALCWGSTFLWIKIALRGLSPVQVTFFRMLIGAAFLALMVFAFQRKRLPRTPAVWGHLVVSAALANAIPYLLYTIAEEGIRTSSAGVISSTTPMWTLLTVAAWGRKSEGRTLGQVSGLLIGFLGCVLIFSPWRSGSDLMSWGGLKCLVASVFLGVSYVYMEKFLAHRDISPMMLSAGQLAAAGLLLTPALAVEGAPAPHPRLDALLALAVLGLLGTGVAYVLNYRVISDGGSVAASVVTYLLPVVSVVLGATVLDEPLTPMTLAGTALVLLGVALPSTRKRVNRNDPRTPAAPAVR</sequence>
<dbReference type="PANTHER" id="PTHR32322:SF9">
    <property type="entry name" value="AMINO-ACID METABOLITE EFFLUX PUMP-RELATED"/>
    <property type="match status" value="1"/>
</dbReference>
<feature type="transmembrane region" description="Helical" evidence="6">
    <location>
        <begin position="180"/>
        <end position="200"/>
    </location>
</feature>
<dbReference type="Pfam" id="PF00892">
    <property type="entry name" value="EamA"/>
    <property type="match status" value="2"/>
</dbReference>
<keyword evidence="3 6" id="KW-0812">Transmembrane</keyword>
<evidence type="ECO:0000313" key="8">
    <source>
        <dbReference type="EMBL" id="QIS22490.1"/>
    </source>
</evidence>
<evidence type="ECO:0000256" key="4">
    <source>
        <dbReference type="ARBA" id="ARBA00022989"/>
    </source>
</evidence>
<dbReference type="InterPro" id="IPR000620">
    <property type="entry name" value="EamA_dom"/>
</dbReference>
<feature type="transmembrane region" description="Helical" evidence="6">
    <location>
        <begin position="268"/>
        <end position="286"/>
    </location>
</feature>
<reference evidence="8 9" key="1">
    <citation type="journal article" date="2019" name="ACS Chem. Biol.">
        <title>Identification and Mobilization of a Cryptic Antibiotic Biosynthesis Gene Locus from a Human-Pathogenic Nocardia Isolate.</title>
        <authorList>
            <person name="Herisse M."/>
            <person name="Ishida K."/>
            <person name="Porter J.L."/>
            <person name="Howden B."/>
            <person name="Hertweck C."/>
            <person name="Stinear T.P."/>
            <person name="Pidot S.J."/>
        </authorList>
    </citation>
    <scope>NUCLEOTIDE SEQUENCE [LARGE SCALE GENOMIC DNA]</scope>
    <source>
        <strain evidence="8 9">AUSMDU00012715</strain>
    </source>
</reference>
<feature type="transmembrane region" description="Helical" evidence="6">
    <location>
        <begin position="93"/>
        <end position="111"/>
    </location>
</feature>
<dbReference type="InterPro" id="IPR050638">
    <property type="entry name" value="AA-Vitamin_Transporters"/>
</dbReference>
<dbReference type="Gene3D" id="1.10.3730.20">
    <property type="match status" value="1"/>
</dbReference>
<keyword evidence="4 6" id="KW-1133">Transmembrane helix</keyword>
<name>A0A6G9ZAQ5_9NOCA</name>
<dbReference type="GO" id="GO:0016020">
    <property type="term" value="C:membrane"/>
    <property type="evidence" value="ECO:0007669"/>
    <property type="project" value="UniProtKB-SubCell"/>
</dbReference>
<proteinExistence type="inferred from homology"/>
<feature type="transmembrane region" description="Helical" evidence="6">
    <location>
        <begin position="33"/>
        <end position="51"/>
    </location>
</feature>
<gene>
    <name evidence="8" type="ORF">F6W96_33305</name>
</gene>
<dbReference type="Proteomes" id="UP000500953">
    <property type="component" value="Chromosome"/>
</dbReference>
<keyword evidence="5 6" id="KW-0472">Membrane</keyword>
<feature type="transmembrane region" description="Helical" evidence="6">
    <location>
        <begin position="146"/>
        <end position="168"/>
    </location>
</feature>
<feature type="domain" description="EamA" evidence="7">
    <location>
        <begin position="149"/>
        <end position="283"/>
    </location>
</feature>
<evidence type="ECO:0000256" key="3">
    <source>
        <dbReference type="ARBA" id="ARBA00022692"/>
    </source>
</evidence>
<organism evidence="8 9">
    <name type="scientific">Nocardia terpenica</name>
    <dbReference type="NCBI Taxonomy" id="455432"/>
    <lineage>
        <taxon>Bacteria</taxon>
        <taxon>Bacillati</taxon>
        <taxon>Actinomycetota</taxon>
        <taxon>Actinomycetes</taxon>
        <taxon>Mycobacteriales</taxon>
        <taxon>Nocardiaceae</taxon>
        <taxon>Nocardia</taxon>
    </lineage>
</organism>
<dbReference type="InterPro" id="IPR037185">
    <property type="entry name" value="EmrE-like"/>
</dbReference>
<feature type="transmembrane region" description="Helical" evidence="6">
    <location>
        <begin position="242"/>
        <end position="262"/>
    </location>
</feature>
<evidence type="ECO:0000256" key="5">
    <source>
        <dbReference type="ARBA" id="ARBA00023136"/>
    </source>
</evidence>
<dbReference type="SUPFAM" id="SSF103481">
    <property type="entry name" value="Multidrug resistance efflux transporter EmrE"/>
    <property type="match status" value="2"/>
</dbReference>
<evidence type="ECO:0000256" key="1">
    <source>
        <dbReference type="ARBA" id="ARBA00004141"/>
    </source>
</evidence>
<feature type="domain" description="EamA" evidence="7">
    <location>
        <begin position="8"/>
        <end position="137"/>
    </location>
</feature>
<dbReference type="AlphaFoldDB" id="A0A6G9ZAQ5"/>
<protein>
    <submittedName>
        <fullName evidence="8">EamA family transporter</fullName>
    </submittedName>
</protein>
<comment type="similarity">
    <text evidence="2">Belongs to the EamA transporter family.</text>
</comment>
<dbReference type="PANTHER" id="PTHR32322">
    <property type="entry name" value="INNER MEMBRANE TRANSPORTER"/>
    <property type="match status" value="1"/>
</dbReference>
<feature type="transmembrane region" description="Helical" evidence="6">
    <location>
        <begin position="212"/>
        <end position="230"/>
    </location>
</feature>
<feature type="transmembrane region" description="Helical" evidence="6">
    <location>
        <begin position="63"/>
        <end position="81"/>
    </location>
</feature>
<accession>A0A6G9ZAQ5</accession>
<dbReference type="EMBL" id="CP046173">
    <property type="protein sequence ID" value="QIS22490.1"/>
    <property type="molecule type" value="Genomic_DNA"/>
</dbReference>
<evidence type="ECO:0000256" key="6">
    <source>
        <dbReference type="SAM" id="Phobius"/>
    </source>
</evidence>
<dbReference type="RefSeq" id="WP_167489912.1">
    <property type="nucleotide sequence ID" value="NZ_CP046173.1"/>
</dbReference>
<evidence type="ECO:0000259" key="7">
    <source>
        <dbReference type="Pfam" id="PF00892"/>
    </source>
</evidence>
<feature type="transmembrane region" description="Helical" evidence="6">
    <location>
        <begin position="123"/>
        <end position="140"/>
    </location>
</feature>